<protein>
    <submittedName>
        <fullName evidence="2">Uncharacterized protein</fullName>
    </submittedName>
</protein>
<reference evidence="2 3" key="1">
    <citation type="submission" date="2014-10" db="EMBL/GenBank/DDBJ databases">
        <title>Genome sequence of Ponticoccus sp. strain UMTAT08 isolated from clonal culture of toxic dinoflagellate Alexandrium tamiyavanichii.</title>
        <authorList>
            <person name="Gan H.Y."/>
            <person name="Muhd D.-D."/>
            <person name="Mohd Noor M.E."/>
            <person name="Yeong Y.S."/>
            <person name="Usup G."/>
        </authorList>
    </citation>
    <scope>NUCLEOTIDE SEQUENCE [LARGE SCALE GENOMIC DNA]</scope>
    <source>
        <strain evidence="2 3">UMTAT08</strain>
    </source>
</reference>
<dbReference type="EMBL" id="JSUQ01000001">
    <property type="protein sequence ID" value="KHQ55100.1"/>
    <property type="molecule type" value="Genomic_DNA"/>
</dbReference>
<evidence type="ECO:0000313" key="2">
    <source>
        <dbReference type="EMBL" id="KHQ55100.1"/>
    </source>
</evidence>
<evidence type="ECO:0000313" key="3">
    <source>
        <dbReference type="Proteomes" id="UP000030960"/>
    </source>
</evidence>
<evidence type="ECO:0000256" key="1">
    <source>
        <dbReference type="SAM" id="MobiDB-lite"/>
    </source>
</evidence>
<keyword evidence="3" id="KW-1185">Reference proteome</keyword>
<comment type="caution">
    <text evidence="2">The sequence shown here is derived from an EMBL/GenBank/DDBJ whole genome shotgun (WGS) entry which is preliminary data.</text>
</comment>
<dbReference type="Proteomes" id="UP000030960">
    <property type="component" value="Unassembled WGS sequence"/>
</dbReference>
<gene>
    <name evidence="2" type="ORF">OA50_00134</name>
</gene>
<proteinExistence type="predicted"/>
<accession>A0A0B3RW00</accession>
<feature type="region of interest" description="Disordered" evidence="1">
    <location>
        <begin position="268"/>
        <end position="289"/>
    </location>
</feature>
<dbReference type="OrthoDB" id="7820300at2"/>
<sequence>MHDDIDARIRFDDVRQVMEVDFSGFDFDNSATVNRFYDRIEARIADTGEELWFFLINLNGTRIDSTAWVAYARRGRALNMAHSMGSVRFDASPETAAQIERAARTEAFDPNLFTNRADALIRLGQMPSRRRAHVQHDPNYAPQDFFHRIAFDEEAGIMEVDFSWFTFNHSRDVNDFYDHIESRIADSGRDRWFFLINYEGTQILPAAWVQYAHRGKKLNLDHSLGTVRYAPGSETEADIRLRAESQDFRPNIRNTRAEALARIEDMRAEHGYRSARPTTQDAVASQGRG</sequence>
<organism evidence="2 3">
    <name type="scientific">Mameliella alba</name>
    <dbReference type="NCBI Taxonomy" id="561184"/>
    <lineage>
        <taxon>Bacteria</taxon>
        <taxon>Pseudomonadati</taxon>
        <taxon>Pseudomonadota</taxon>
        <taxon>Alphaproteobacteria</taxon>
        <taxon>Rhodobacterales</taxon>
        <taxon>Roseobacteraceae</taxon>
        <taxon>Mameliella</taxon>
    </lineage>
</organism>
<dbReference type="RefSeq" id="WP_043136094.1">
    <property type="nucleotide sequence ID" value="NZ_JSUQ01000001.1"/>
</dbReference>
<name>A0A0B3RW00_9RHOB</name>
<dbReference type="AlphaFoldDB" id="A0A0B3RW00"/>